<evidence type="ECO:0000313" key="1">
    <source>
        <dbReference type="EMBL" id="MBA2175181.1"/>
    </source>
</evidence>
<dbReference type="RefSeq" id="WP_181472212.1">
    <property type="nucleotide sequence ID" value="NZ_JACEFG010000002.1"/>
</dbReference>
<dbReference type="EMBL" id="JACEFG010000002">
    <property type="protein sequence ID" value="MBA2175181.1"/>
    <property type="molecule type" value="Genomic_DNA"/>
</dbReference>
<dbReference type="Proteomes" id="UP000571017">
    <property type="component" value="Unassembled WGS sequence"/>
</dbReference>
<comment type="caution">
    <text evidence="1">The sequence shown here is derived from an EMBL/GenBank/DDBJ whole genome shotgun (WGS) entry which is preliminary data.</text>
</comment>
<dbReference type="AlphaFoldDB" id="A0A838CTB1"/>
<protein>
    <submittedName>
        <fullName evidence="1">Uncharacterized protein</fullName>
    </submittedName>
</protein>
<evidence type="ECO:0000313" key="2">
    <source>
        <dbReference type="Proteomes" id="UP000571017"/>
    </source>
</evidence>
<sequence>MVVLLTRRGEEAFCGASGDPAREMIRTNELRYRTTDLHDSDKQPAISDICSVFGQDM</sequence>
<proteinExistence type="predicted"/>
<accession>A0A838CTB1</accession>
<reference evidence="1 2" key="1">
    <citation type="journal article" date="2004" name="Extremophiles">
        <title>Halobacillus locisalis sp. nov., a halophilic bacterium isolated from a marine solar saltern of the Yellow Sea in Korea.</title>
        <authorList>
            <person name="Yoon J.H."/>
            <person name="Kang K.H."/>
            <person name="Oh T.K."/>
            <person name="Park Y.H."/>
        </authorList>
    </citation>
    <scope>NUCLEOTIDE SEQUENCE [LARGE SCALE GENOMIC DNA]</scope>
    <source>
        <strain evidence="1 2">KCTC 3788</strain>
    </source>
</reference>
<keyword evidence="2" id="KW-1185">Reference proteome</keyword>
<gene>
    <name evidence="1" type="ORF">H0266_09775</name>
</gene>
<organism evidence="1 2">
    <name type="scientific">Halobacillus locisalis</name>
    <dbReference type="NCBI Taxonomy" id="220753"/>
    <lineage>
        <taxon>Bacteria</taxon>
        <taxon>Bacillati</taxon>
        <taxon>Bacillota</taxon>
        <taxon>Bacilli</taxon>
        <taxon>Bacillales</taxon>
        <taxon>Bacillaceae</taxon>
        <taxon>Halobacillus</taxon>
    </lineage>
</organism>
<name>A0A838CTB1_9BACI</name>